<dbReference type="InterPro" id="IPR036866">
    <property type="entry name" value="RibonucZ/Hydroxyglut_hydro"/>
</dbReference>
<evidence type="ECO:0000313" key="3">
    <source>
        <dbReference type="Proteomes" id="UP000324767"/>
    </source>
</evidence>
<evidence type="ECO:0000313" key="2">
    <source>
        <dbReference type="EMBL" id="KAA6414869.1"/>
    </source>
</evidence>
<comment type="caution">
    <text evidence="2">The sequence shown here is derived from an EMBL/GenBank/DDBJ whole genome shotgun (WGS) entry which is preliminary data.</text>
</comment>
<feature type="domain" description="Metallo-beta-lactamase" evidence="1">
    <location>
        <begin position="110"/>
        <end position="342"/>
    </location>
</feature>
<dbReference type="GO" id="GO:0070291">
    <property type="term" value="P:N-acylethanolamine metabolic process"/>
    <property type="evidence" value="ECO:0007669"/>
    <property type="project" value="TreeGrafter"/>
</dbReference>
<evidence type="ECO:0000259" key="1">
    <source>
        <dbReference type="Pfam" id="PF12706"/>
    </source>
</evidence>
<dbReference type="SUPFAM" id="SSF56281">
    <property type="entry name" value="Metallo-hydrolase/oxidoreductase"/>
    <property type="match status" value="1"/>
</dbReference>
<name>A0A5M8PYJ5_9LECA</name>
<dbReference type="Pfam" id="PF12706">
    <property type="entry name" value="Lactamase_B_2"/>
    <property type="match status" value="1"/>
</dbReference>
<accession>A0A5M8PYJ5</accession>
<organism evidence="2 3">
    <name type="scientific">Lasallia pustulata</name>
    <dbReference type="NCBI Taxonomy" id="136370"/>
    <lineage>
        <taxon>Eukaryota</taxon>
        <taxon>Fungi</taxon>
        <taxon>Dikarya</taxon>
        <taxon>Ascomycota</taxon>
        <taxon>Pezizomycotina</taxon>
        <taxon>Lecanoromycetes</taxon>
        <taxon>OSLEUM clade</taxon>
        <taxon>Umbilicariomycetidae</taxon>
        <taxon>Umbilicariales</taxon>
        <taxon>Umbilicariaceae</taxon>
        <taxon>Lasallia</taxon>
    </lineage>
</organism>
<reference evidence="2 3" key="1">
    <citation type="submission" date="2019-09" db="EMBL/GenBank/DDBJ databases">
        <title>The hologenome of the rock-dwelling lichen Lasallia pustulata.</title>
        <authorList>
            <person name="Greshake Tzovaras B."/>
            <person name="Segers F."/>
            <person name="Bicker A."/>
            <person name="Dal Grande F."/>
            <person name="Otte J."/>
            <person name="Hankeln T."/>
            <person name="Schmitt I."/>
            <person name="Ebersberger I."/>
        </authorList>
    </citation>
    <scope>NUCLEOTIDE SEQUENCE [LARGE SCALE GENOMIC DNA]</scope>
    <source>
        <strain evidence="2">A1-1</strain>
    </source>
</reference>
<protein>
    <recommendedName>
        <fullName evidence="1">Metallo-beta-lactamase domain-containing protein</fullName>
    </recommendedName>
</protein>
<dbReference type="OrthoDB" id="332863at2759"/>
<dbReference type="PANTHER" id="PTHR15032:SF4">
    <property type="entry name" value="N-ACYL-PHOSPHATIDYLETHANOLAMINE-HYDROLYZING PHOSPHOLIPASE D"/>
    <property type="match status" value="1"/>
</dbReference>
<gene>
    <name evidence="2" type="ORF">FRX48_01619</name>
</gene>
<dbReference type="Gene3D" id="3.60.15.10">
    <property type="entry name" value="Ribonuclease Z/Hydroxyacylglutathione hydrolase-like"/>
    <property type="match status" value="1"/>
</dbReference>
<dbReference type="GO" id="GO:0070290">
    <property type="term" value="F:N-acylphosphatidylethanolamine-specific phospholipase D activity"/>
    <property type="evidence" value="ECO:0007669"/>
    <property type="project" value="TreeGrafter"/>
</dbReference>
<dbReference type="Proteomes" id="UP000324767">
    <property type="component" value="Unassembled WGS sequence"/>
</dbReference>
<dbReference type="InterPro" id="IPR001279">
    <property type="entry name" value="Metallo-B-lactamas"/>
</dbReference>
<dbReference type="GO" id="GO:0005737">
    <property type="term" value="C:cytoplasm"/>
    <property type="evidence" value="ECO:0007669"/>
    <property type="project" value="TreeGrafter"/>
</dbReference>
<dbReference type="AlphaFoldDB" id="A0A5M8PYJ5"/>
<dbReference type="PANTHER" id="PTHR15032">
    <property type="entry name" value="N-ACYL-PHOSPHATIDYLETHANOLAMINE-HYDROLYZING PHOSPHOLIPASE D"/>
    <property type="match status" value="1"/>
</dbReference>
<sequence length="458" mass="51204">MSLAVALEVTPLPLRHPLPTPPPHHVGQPPTAFHNPWPSFHQHSWLDALLTSRRNRDFKPVPPRDQLVKIVRPEWGNGQDGLKATWIGHASFLIETPKQNNNEGGGRGVRILFDPVFSDRTSPVSWAGPKRYTPTPCTLAEVPEVDVVVISHDHYDHMDAETLQPLYERRKGKINFLVPLGNAVRLHGMGIAMEDVTQLDWWEGVQVTVPTAGSVKLTCTPSQHFSGRALWDRMSTLWSSWVLECVNTSTTATAPGPASPLRLFFSGDTGYRYVPSEATEDTVPVCPAFGEIGEEYRPFDLSLLPIGLYSPRHFMSPVHCTPEDAVCLHRDLRSKRSIGMHYGTVRGGISQYFEDVTEPPRRFREACETAGMVWGKELALLNVAETVVVRLDLPRLADLDLEHVRSSKHTKYFGIILDLFDASLKKTLERLRLNTNSFSATLCPSLSLLAQMRKSSAK</sequence>
<dbReference type="EMBL" id="VXIT01000002">
    <property type="protein sequence ID" value="KAA6414869.1"/>
    <property type="molecule type" value="Genomic_DNA"/>
</dbReference>
<dbReference type="GO" id="GO:0070292">
    <property type="term" value="P:N-acylphosphatidylethanolamine metabolic process"/>
    <property type="evidence" value="ECO:0007669"/>
    <property type="project" value="TreeGrafter"/>
</dbReference>
<proteinExistence type="predicted"/>